<accession>A0A7C4XSR4</accession>
<dbReference type="Gene3D" id="1.10.40.30">
    <property type="entry name" value="Fumarase/aspartase (C-terminal domain)"/>
    <property type="match status" value="1"/>
</dbReference>
<evidence type="ECO:0000256" key="2">
    <source>
        <dbReference type="ARBA" id="ARBA00004941"/>
    </source>
</evidence>
<dbReference type="Gene3D" id="1.10.275.10">
    <property type="entry name" value="Fumarase/aspartase (N-terminal domain)"/>
    <property type="match status" value="1"/>
</dbReference>
<evidence type="ECO:0000256" key="3">
    <source>
        <dbReference type="ARBA" id="ARBA00012338"/>
    </source>
</evidence>
<comment type="pathway">
    <text evidence="2">Amino-acid biosynthesis; L-arginine biosynthesis; L-arginine from L-ornithine and carbamoyl phosphate: step 3/3.</text>
</comment>
<dbReference type="Pfam" id="PF00206">
    <property type="entry name" value="Lyase_1"/>
    <property type="match status" value="1"/>
</dbReference>
<dbReference type="PROSITE" id="PS00163">
    <property type="entry name" value="FUMARATE_LYASES"/>
    <property type="match status" value="1"/>
</dbReference>
<reference evidence="7" key="1">
    <citation type="journal article" date="2020" name="mSystems">
        <title>Genome- and Community-Level Interaction Insights into Carbon Utilization and Element Cycling Functions of Hydrothermarchaeota in Hydrothermal Sediment.</title>
        <authorList>
            <person name="Zhou Z."/>
            <person name="Liu Y."/>
            <person name="Xu W."/>
            <person name="Pan J."/>
            <person name="Luo Z.H."/>
            <person name="Li M."/>
        </authorList>
    </citation>
    <scope>NUCLEOTIDE SEQUENCE [LARGE SCALE GENOMIC DNA]</scope>
    <source>
        <strain evidence="7">SpSt-794</strain>
    </source>
</reference>
<comment type="caution">
    <text evidence="7">The sequence shown here is derived from an EMBL/GenBank/DDBJ whole genome shotgun (WGS) entry which is preliminary data.</text>
</comment>
<dbReference type="PANTHER" id="PTHR43814:SF1">
    <property type="entry name" value="ARGININOSUCCINATE LYASE"/>
    <property type="match status" value="1"/>
</dbReference>
<evidence type="ECO:0000256" key="5">
    <source>
        <dbReference type="NCBIfam" id="TIGR00838"/>
    </source>
</evidence>
<dbReference type="NCBIfam" id="TIGR00838">
    <property type="entry name" value="argH"/>
    <property type="match status" value="1"/>
</dbReference>
<feature type="domain" description="Fumarate lyase N-terminal" evidence="6">
    <location>
        <begin position="23"/>
        <end position="298"/>
    </location>
</feature>
<dbReference type="InterPro" id="IPR024083">
    <property type="entry name" value="Fumarase/histidase_N"/>
</dbReference>
<evidence type="ECO:0000313" key="7">
    <source>
        <dbReference type="EMBL" id="HGW60316.1"/>
    </source>
</evidence>
<dbReference type="InterPro" id="IPR022761">
    <property type="entry name" value="Fumarate_lyase_N"/>
</dbReference>
<dbReference type="InterPro" id="IPR008948">
    <property type="entry name" value="L-Aspartase-like"/>
</dbReference>
<dbReference type="AlphaFoldDB" id="A0A7C4XSR4"/>
<dbReference type="EC" id="4.3.2.1" evidence="3 5"/>
<keyword evidence="4" id="KW-0055">Arginine biosynthesis</keyword>
<evidence type="ECO:0000259" key="6">
    <source>
        <dbReference type="Pfam" id="PF00206"/>
    </source>
</evidence>
<evidence type="ECO:0000256" key="4">
    <source>
        <dbReference type="ARBA" id="ARBA00022571"/>
    </source>
</evidence>
<dbReference type="InterPro" id="IPR020557">
    <property type="entry name" value="Fumarate_lyase_CS"/>
</dbReference>
<dbReference type="GO" id="GO:0042450">
    <property type="term" value="P:L-arginine biosynthetic process via ornithine"/>
    <property type="evidence" value="ECO:0007669"/>
    <property type="project" value="UniProtKB-UniRule"/>
</dbReference>
<dbReference type="EMBL" id="DTHV01000085">
    <property type="protein sequence ID" value="HGW60316.1"/>
    <property type="molecule type" value="Genomic_DNA"/>
</dbReference>
<dbReference type="PANTHER" id="PTHR43814">
    <property type="entry name" value="ARGININOSUCCINATE LYASE"/>
    <property type="match status" value="1"/>
</dbReference>
<protein>
    <recommendedName>
        <fullName evidence="3 5">Argininosuccinate lyase</fullName>
        <ecNumber evidence="3 5">4.3.2.1</ecNumber>
    </recommendedName>
</protein>
<dbReference type="GO" id="GO:0005829">
    <property type="term" value="C:cytosol"/>
    <property type="evidence" value="ECO:0007669"/>
    <property type="project" value="TreeGrafter"/>
</dbReference>
<dbReference type="InterPro" id="IPR009049">
    <property type="entry name" value="Argininosuccinate_lyase"/>
</dbReference>
<dbReference type="InterPro" id="IPR000362">
    <property type="entry name" value="Fumarate_lyase_fam"/>
</dbReference>
<keyword evidence="7" id="KW-0456">Lyase</keyword>
<gene>
    <name evidence="7" type="primary">argH</name>
    <name evidence="7" type="ORF">ENV82_02650</name>
</gene>
<dbReference type="Gene3D" id="1.20.200.10">
    <property type="entry name" value="Fumarase/aspartase (Central domain)"/>
    <property type="match status" value="1"/>
</dbReference>
<organism evidence="7">
    <name type="scientific">Caldisericum exile</name>
    <dbReference type="NCBI Taxonomy" id="693075"/>
    <lineage>
        <taxon>Bacteria</taxon>
        <taxon>Pseudomonadati</taxon>
        <taxon>Caldisericota/Cryosericota group</taxon>
        <taxon>Caldisericota</taxon>
        <taxon>Caldisericia</taxon>
        <taxon>Caldisericales</taxon>
        <taxon>Caldisericaceae</taxon>
        <taxon>Caldisericum</taxon>
    </lineage>
</organism>
<evidence type="ECO:0000256" key="1">
    <source>
        <dbReference type="ARBA" id="ARBA00000985"/>
    </source>
</evidence>
<dbReference type="GO" id="GO:0004056">
    <property type="term" value="F:argininosuccinate lyase activity"/>
    <property type="evidence" value="ECO:0007669"/>
    <property type="project" value="UniProtKB-UniRule"/>
</dbReference>
<dbReference type="PRINTS" id="PR00149">
    <property type="entry name" value="FUMRATELYASE"/>
</dbReference>
<keyword evidence="4" id="KW-0028">Amino-acid biosynthesis</keyword>
<dbReference type="PRINTS" id="PR00145">
    <property type="entry name" value="ARGSUCLYASE"/>
</dbReference>
<name>A0A7C4XSR4_9BACT</name>
<dbReference type="SUPFAM" id="SSF48557">
    <property type="entry name" value="L-aspartase-like"/>
    <property type="match status" value="1"/>
</dbReference>
<proteinExistence type="predicted"/>
<comment type="catalytic activity">
    <reaction evidence="1">
        <text>2-(N(omega)-L-arginino)succinate = fumarate + L-arginine</text>
        <dbReference type="Rhea" id="RHEA:24020"/>
        <dbReference type="ChEBI" id="CHEBI:29806"/>
        <dbReference type="ChEBI" id="CHEBI:32682"/>
        <dbReference type="ChEBI" id="CHEBI:57472"/>
        <dbReference type="EC" id="4.3.2.1"/>
    </reaction>
</comment>
<sequence>MGRLWETDKETSRKILTFTVGKDNKLDERLIKYDIIGTIAHVKMLKEIGILNEDEKEKIIKALNELLSKKRIKVSTSEEDSHTKIENYLVRKLGDIGKKIHTARSRNDQVVTALRLYYKDALKRIKLLTRKLINALKTLSSEYGDVEIPGFTHYRKAMPTTVDVWLGSFIESLEDDLKVFKSIEYLIDQNPLGSGAGYGVPNIKVDRTITQKELKFKRIQENPLYVQNSRGKFESAIAFALSMILFDINKLSSDIILFSEEDFGFVKLDKQITTGSSMMPNKFNPDVFEIARANYNKVISLELMLRMLPANLISGYHRDLQITKEGILEIIDTAESTIDTFSYALKHISIDRNNAQKLITDEMRAVERVNESIKSGVPFREAYKNEKRKIEKKKL</sequence>
<dbReference type="UniPathway" id="UPA00068">
    <property type="reaction ID" value="UER00114"/>
</dbReference>